<evidence type="ECO:0000256" key="4">
    <source>
        <dbReference type="ARBA" id="ARBA00022970"/>
    </source>
</evidence>
<dbReference type="PATRIC" id="fig|540747.5.peg.3772"/>
<comment type="similarity">
    <text evidence="1">Belongs to the leucine-binding protein family.</text>
</comment>
<dbReference type="PRINTS" id="PR00337">
    <property type="entry name" value="LEUILEVALBP"/>
</dbReference>
<protein>
    <submittedName>
        <fullName evidence="8">Leucine-, isoleucine-, valine-, threonine-, and alanine-binding protein</fullName>
    </submittedName>
</protein>
<organism evidence="7 9">
    <name type="scientific">Roseovarius indicus</name>
    <dbReference type="NCBI Taxonomy" id="540747"/>
    <lineage>
        <taxon>Bacteria</taxon>
        <taxon>Pseudomonadati</taxon>
        <taxon>Pseudomonadota</taxon>
        <taxon>Alphaproteobacteria</taxon>
        <taxon>Rhodobacterales</taxon>
        <taxon>Roseobacteraceae</taxon>
        <taxon>Roseovarius</taxon>
    </lineage>
</organism>
<dbReference type="InterPro" id="IPR051010">
    <property type="entry name" value="BCAA_transport"/>
</dbReference>
<keyword evidence="3 5" id="KW-0732">Signal</keyword>
<dbReference type="RefSeq" id="WP_057814717.1">
    <property type="nucleotide sequence ID" value="NZ_CP031598.1"/>
</dbReference>
<gene>
    <name evidence="8" type="primary">braC_3</name>
    <name evidence="8" type="ORF">RIdsm_01341</name>
    <name evidence="7" type="ORF">XM52_07050</name>
</gene>
<dbReference type="AlphaFoldDB" id="A0A0T5PBC3"/>
<dbReference type="KEGG" id="rid:RIdsm_01341"/>
<evidence type="ECO:0000259" key="6">
    <source>
        <dbReference type="Pfam" id="PF13458"/>
    </source>
</evidence>
<dbReference type="EMBL" id="CP031598">
    <property type="protein sequence ID" value="QEW25554.1"/>
    <property type="molecule type" value="Genomic_DNA"/>
</dbReference>
<dbReference type="Gene3D" id="3.40.50.2300">
    <property type="match status" value="2"/>
</dbReference>
<evidence type="ECO:0000256" key="2">
    <source>
        <dbReference type="ARBA" id="ARBA00022448"/>
    </source>
</evidence>
<dbReference type="GO" id="GO:0006865">
    <property type="term" value="P:amino acid transport"/>
    <property type="evidence" value="ECO:0007669"/>
    <property type="project" value="UniProtKB-KW"/>
</dbReference>
<feature type="chain" id="PRO_5010437528" evidence="5">
    <location>
        <begin position="25"/>
        <end position="390"/>
    </location>
</feature>
<dbReference type="InterPro" id="IPR000709">
    <property type="entry name" value="Leu_Ile_Val-bd"/>
</dbReference>
<evidence type="ECO:0000256" key="3">
    <source>
        <dbReference type="ARBA" id="ARBA00022729"/>
    </source>
</evidence>
<dbReference type="InterPro" id="IPR028082">
    <property type="entry name" value="Peripla_BP_I"/>
</dbReference>
<dbReference type="PANTHER" id="PTHR30483:SF6">
    <property type="entry name" value="PERIPLASMIC BINDING PROTEIN OF ABC TRANSPORTER FOR NATURAL AMINO ACIDS"/>
    <property type="match status" value="1"/>
</dbReference>
<evidence type="ECO:0000313" key="7">
    <source>
        <dbReference type="EMBL" id="KRS18550.1"/>
    </source>
</evidence>
<feature type="domain" description="Leucine-binding protein" evidence="6">
    <location>
        <begin position="27"/>
        <end position="375"/>
    </location>
</feature>
<dbReference type="STRING" id="540747.SAMN04488031_104205"/>
<accession>A0A0T5PBC3</accession>
<dbReference type="Proteomes" id="UP000051401">
    <property type="component" value="Unassembled WGS sequence"/>
</dbReference>
<reference evidence="8 10" key="2">
    <citation type="submission" date="2018-08" db="EMBL/GenBank/DDBJ databases">
        <title>Genetic Globetrotter - A new plasmid hitch-hiking vast phylogenetic and geographic distances.</title>
        <authorList>
            <person name="Vollmers J."/>
            <person name="Petersen J."/>
        </authorList>
    </citation>
    <scope>NUCLEOTIDE SEQUENCE [LARGE SCALE GENOMIC DNA]</scope>
    <source>
        <strain evidence="8 10">DSM 26383</strain>
    </source>
</reference>
<dbReference type="Proteomes" id="UP000325785">
    <property type="component" value="Chromosome"/>
</dbReference>
<keyword evidence="4" id="KW-0029">Amino-acid transport</keyword>
<dbReference type="OrthoDB" id="9803275at2"/>
<dbReference type="PANTHER" id="PTHR30483">
    <property type="entry name" value="LEUCINE-SPECIFIC-BINDING PROTEIN"/>
    <property type="match status" value="1"/>
</dbReference>
<proteinExistence type="inferred from homology"/>
<dbReference type="Pfam" id="PF13458">
    <property type="entry name" value="Peripla_BP_6"/>
    <property type="match status" value="1"/>
</dbReference>
<evidence type="ECO:0000313" key="10">
    <source>
        <dbReference type="Proteomes" id="UP000325785"/>
    </source>
</evidence>
<dbReference type="InterPro" id="IPR028081">
    <property type="entry name" value="Leu-bd"/>
</dbReference>
<reference evidence="7 9" key="1">
    <citation type="submission" date="2015-04" db="EMBL/GenBank/DDBJ databases">
        <title>The draft genome sequence of Roseovarius indicus B108T.</title>
        <authorList>
            <person name="Li G."/>
            <person name="Lai Q."/>
            <person name="Shao Z."/>
            <person name="Yan P."/>
        </authorList>
    </citation>
    <scope>NUCLEOTIDE SEQUENCE [LARGE SCALE GENOMIC DNA]</scope>
    <source>
        <strain evidence="7 9">B108</strain>
    </source>
</reference>
<evidence type="ECO:0000313" key="8">
    <source>
        <dbReference type="EMBL" id="QEW25554.1"/>
    </source>
</evidence>
<keyword evidence="2" id="KW-0813">Transport</keyword>
<dbReference type="EMBL" id="LAXI01000003">
    <property type="protein sequence ID" value="KRS18550.1"/>
    <property type="molecule type" value="Genomic_DNA"/>
</dbReference>
<feature type="signal peptide" evidence="5">
    <location>
        <begin position="1"/>
        <end position="24"/>
    </location>
</feature>
<evidence type="ECO:0000256" key="5">
    <source>
        <dbReference type="SAM" id="SignalP"/>
    </source>
</evidence>
<evidence type="ECO:0000313" key="9">
    <source>
        <dbReference type="Proteomes" id="UP000051401"/>
    </source>
</evidence>
<evidence type="ECO:0000256" key="1">
    <source>
        <dbReference type="ARBA" id="ARBA00010062"/>
    </source>
</evidence>
<keyword evidence="9" id="KW-1185">Reference proteome</keyword>
<sequence>MLTRRDFSLAALAAGVAAPSLLRAAEPLKIGWITVLTGPSSAPGHGYQRGMEFAVKKLNEAGGIAGRPIEIVLRDTAGDPAKAVNAVTELGARTKVDLIWGPSSSGESLASTAVMQRYGIPNLIPGFLDALITPETSNIFRLAPKQSQLELAITDYIGNRLGVTDVAVISDIAGYGLAAAEAQVTSLEAAGANVVYRAQIDPAQPDVTPDVSRAIEAGAKALVPWTVNAGLMARLMNTRATLGWDAPIVGHSALGSGEVQKLLDKPENWENVYSVGFRNCSYQSDGKLPDFTADFVEEFKQSGELSDTLLFWVATGRDAVMSFAQAVEAAGSTDADQVNAAMVSASPFEGAMANWRFTADNHNGLADGDVVMVKANSFSDGAFTLAPGYS</sequence>
<name>A0A0T5PBC3_9RHOB</name>
<dbReference type="SUPFAM" id="SSF53822">
    <property type="entry name" value="Periplasmic binding protein-like I"/>
    <property type="match status" value="1"/>
</dbReference>